<dbReference type="EMBL" id="NMUH01000172">
    <property type="protein sequence ID" value="MQL73561.1"/>
    <property type="molecule type" value="Genomic_DNA"/>
</dbReference>
<evidence type="ECO:0000313" key="5">
    <source>
        <dbReference type="EMBL" id="MQL73561.1"/>
    </source>
</evidence>
<evidence type="ECO:0000259" key="4">
    <source>
        <dbReference type="PROSITE" id="PS51792"/>
    </source>
</evidence>
<dbReference type="AlphaFoldDB" id="A0A843TR46"/>
<keyword evidence="2" id="KW-0479">Metal-binding</keyword>
<dbReference type="OrthoDB" id="6407410at2759"/>
<dbReference type="InterPro" id="IPR039058">
    <property type="entry name" value="Yippee_fam"/>
</dbReference>
<comment type="caution">
    <text evidence="5">The sequence shown here is derived from an EMBL/GenBank/DDBJ whole genome shotgun (WGS) entry which is preliminary data.</text>
</comment>
<dbReference type="PANTHER" id="PTHR13848">
    <property type="entry name" value="PROTEIN YIPPEE-LIKE CG15309-RELATED"/>
    <property type="match status" value="1"/>
</dbReference>
<gene>
    <name evidence="5" type="ORF">Taro_005921</name>
</gene>
<dbReference type="InterPro" id="IPR004910">
    <property type="entry name" value="Yippee/Mis18/Cereblon"/>
</dbReference>
<dbReference type="PROSITE" id="PS51792">
    <property type="entry name" value="YIPPEE"/>
    <property type="match status" value="1"/>
</dbReference>
<accession>A0A843TR46</accession>
<dbReference type="GO" id="GO:0046872">
    <property type="term" value="F:metal ion binding"/>
    <property type="evidence" value="ECO:0007669"/>
    <property type="project" value="UniProtKB-KW"/>
</dbReference>
<comment type="similarity">
    <text evidence="1">Belongs to the yippee family.</text>
</comment>
<evidence type="ECO:0000313" key="6">
    <source>
        <dbReference type="Proteomes" id="UP000652761"/>
    </source>
</evidence>
<evidence type="ECO:0000256" key="1">
    <source>
        <dbReference type="ARBA" id="ARBA00005613"/>
    </source>
</evidence>
<protein>
    <recommendedName>
        <fullName evidence="4">Yippee domain-containing protein</fullName>
    </recommendedName>
</protein>
<keyword evidence="6" id="KW-1185">Reference proteome</keyword>
<dbReference type="InterPro" id="IPR034751">
    <property type="entry name" value="Yippee"/>
</dbReference>
<evidence type="ECO:0000256" key="3">
    <source>
        <dbReference type="ARBA" id="ARBA00022833"/>
    </source>
</evidence>
<proteinExistence type="inferred from homology"/>
<dbReference type="Proteomes" id="UP000652761">
    <property type="component" value="Unassembled WGS sequence"/>
</dbReference>
<keyword evidence="3" id="KW-0862">Zinc</keyword>
<reference evidence="5" key="1">
    <citation type="submission" date="2017-07" db="EMBL/GenBank/DDBJ databases">
        <title>Taro Niue Genome Assembly and Annotation.</title>
        <authorList>
            <person name="Atibalentja N."/>
            <person name="Keating K."/>
            <person name="Fields C.J."/>
        </authorList>
    </citation>
    <scope>NUCLEOTIDE SEQUENCE</scope>
    <source>
        <strain evidence="5">Niue_2</strain>
        <tissue evidence="5">Leaf</tissue>
    </source>
</reference>
<organism evidence="5 6">
    <name type="scientific">Colocasia esculenta</name>
    <name type="common">Wild taro</name>
    <name type="synonym">Arum esculentum</name>
    <dbReference type="NCBI Taxonomy" id="4460"/>
    <lineage>
        <taxon>Eukaryota</taxon>
        <taxon>Viridiplantae</taxon>
        <taxon>Streptophyta</taxon>
        <taxon>Embryophyta</taxon>
        <taxon>Tracheophyta</taxon>
        <taxon>Spermatophyta</taxon>
        <taxon>Magnoliopsida</taxon>
        <taxon>Liliopsida</taxon>
        <taxon>Araceae</taxon>
        <taxon>Aroideae</taxon>
        <taxon>Colocasieae</taxon>
        <taxon>Colocasia</taxon>
    </lineage>
</organism>
<sequence>MTIDYPSPYWRLSEDPDWVAFKNDFCQLRDIFDIFTATLQRVVYKVDPTREDEHEEQPKEVHYVADPTLIEEYEEQMKEIHYVADLALEDEYYKQIESELSEADEHVPVEKHEPRIKEIVVDRSKPIVDATNLYDFDHIWSDIESFNCKHGKAYLFNKIRTQWLTCFDFFGSVNVSVGQKEERLMMTGVHTVADIFCVGCGSILGWKYEVAHEKCQKYKEGKFILERCPHFHFELTTHNLRCKVITPDCSHYCVSHDVQNGGSDADDA</sequence>
<dbReference type="Pfam" id="PF03226">
    <property type="entry name" value="Yippee-Mis18"/>
    <property type="match status" value="1"/>
</dbReference>
<name>A0A843TR46_COLES</name>
<evidence type="ECO:0000256" key="2">
    <source>
        <dbReference type="ARBA" id="ARBA00022723"/>
    </source>
</evidence>
<feature type="domain" description="Yippee" evidence="4">
    <location>
        <begin position="141"/>
        <end position="234"/>
    </location>
</feature>